<evidence type="ECO:0000313" key="3">
    <source>
        <dbReference type="EMBL" id="REE05544.1"/>
    </source>
</evidence>
<feature type="signal peptide" evidence="1">
    <location>
        <begin position="1"/>
        <end position="27"/>
    </location>
</feature>
<accession>A0A3D9LGF9</accession>
<dbReference type="EMBL" id="QREG01000001">
    <property type="protein sequence ID" value="REE05544.1"/>
    <property type="molecule type" value="Genomic_DNA"/>
</dbReference>
<dbReference type="SUPFAM" id="SSF52317">
    <property type="entry name" value="Class I glutamine amidotransferase-like"/>
    <property type="match status" value="1"/>
</dbReference>
<comment type="caution">
    <text evidence="3">The sequence shown here is derived from an EMBL/GenBank/DDBJ whole genome shotgun (WGS) entry which is preliminary data.</text>
</comment>
<dbReference type="InterPro" id="IPR029062">
    <property type="entry name" value="Class_I_gatase-like"/>
</dbReference>
<dbReference type="PANTHER" id="PTHR40469">
    <property type="entry name" value="SECRETED GLYCOSYL HYDROLASE"/>
    <property type="match status" value="1"/>
</dbReference>
<name>A0A3D9LGF9_MARFU</name>
<sequence length="274" mass="30546">MKNNRRDFLSKAAALGALSALPFSLSAKDEQPAKTKPLPSLKGRKVLFVYGGWDGHEPLKYKEYLGQWLQDEGADVTFSDTLEIYEDAAFMESVDLTVQIYTMSKITKEQEKGLVSAVKSGMGLAGWHGGLCDAFRQNVNYQYMTGGQWVAHPGGVIDYTVDIIDKKDEITAGLKDFAITSEQYYMHVDPNVKVLATTTFGGDVDPWIEGAVIPVTWKKMFGKGRIFYTSVGHNLKHITEVPDAIEMLQRGIKWASASKYSEPEKWLKAAYAKK</sequence>
<evidence type="ECO:0000259" key="2">
    <source>
        <dbReference type="Pfam" id="PF06283"/>
    </source>
</evidence>
<organism evidence="3 4">
    <name type="scientific">Marinoscillum furvescens DSM 4134</name>
    <dbReference type="NCBI Taxonomy" id="1122208"/>
    <lineage>
        <taxon>Bacteria</taxon>
        <taxon>Pseudomonadati</taxon>
        <taxon>Bacteroidota</taxon>
        <taxon>Cytophagia</taxon>
        <taxon>Cytophagales</taxon>
        <taxon>Reichenbachiellaceae</taxon>
        <taxon>Marinoscillum</taxon>
    </lineage>
</organism>
<evidence type="ECO:0000256" key="1">
    <source>
        <dbReference type="SAM" id="SignalP"/>
    </source>
</evidence>
<dbReference type="RefSeq" id="WP_115866066.1">
    <property type="nucleotide sequence ID" value="NZ_QREG01000001.1"/>
</dbReference>
<protein>
    <recommendedName>
        <fullName evidence="2">ThuA-like domain-containing protein</fullName>
    </recommendedName>
</protein>
<dbReference type="PANTHER" id="PTHR40469:SF2">
    <property type="entry name" value="GALACTOSE-BINDING DOMAIN-LIKE SUPERFAMILY PROTEIN"/>
    <property type="match status" value="1"/>
</dbReference>
<keyword evidence="1" id="KW-0732">Signal</keyword>
<dbReference type="PROSITE" id="PS51318">
    <property type="entry name" value="TAT"/>
    <property type="match status" value="1"/>
</dbReference>
<reference evidence="3 4" key="1">
    <citation type="submission" date="2018-07" db="EMBL/GenBank/DDBJ databases">
        <title>Genomic Encyclopedia of Type Strains, Phase IV (KMG-IV): sequencing the most valuable type-strain genomes for metagenomic binning, comparative biology and taxonomic classification.</title>
        <authorList>
            <person name="Goeker M."/>
        </authorList>
    </citation>
    <scope>NUCLEOTIDE SEQUENCE [LARGE SCALE GENOMIC DNA]</scope>
    <source>
        <strain evidence="3 4">DSM 4134</strain>
    </source>
</reference>
<dbReference type="Gene3D" id="3.40.50.880">
    <property type="match status" value="1"/>
</dbReference>
<feature type="chain" id="PRO_5017806421" description="ThuA-like domain-containing protein" evidence="1">
    <location>
        <begin position="28"/>
        <end position="274"/>
    </location>
</feature>
<dbReference type="AlphaFoldDB" id="A0A3D9LGF9"/>
<evidence type="ECO:0000313" key="4">
    <source>
        <dbReference type="Proteomes" id="UP000256779"/>
    </source>
</evidence>
<dbReference type="OrthoDB" id="9816308at2"/>
<proteinExistence type="predicted"/>
<feature type="domain" description="ThuA-like" evidence="2">
    <location>
        <begin position="45"/>
        <end position="255"/>
    </location>
</feature>
<dbReference type="Pfam" id="PF06283">
    <property type="entry name" value="ThuA"/>
    <property type="match status" value="1"/>
</dbReference>
<dbReference type="InterPro" id="IPR029010">
    <property type="entry name" value="ThuA-like"/>
</dbReference>
<keyword evidence="4" id="KW-1185">Reference proteome</keyword>
<dbReference type="Proteomes" id="UP000256779">
    <property type="component" value="Unassembled WGS sequence"/>
</dbReference>
<dbReference type="InterPro" id="IPR006311">
    <property type="entry name" value="TAT_signal"/>
</dbReference>
<gene>
    <name evidence="3" type="ORF">C7460_10159</name>
</gene>